<sequence>MDFEFTGEETPEQLEKMLEGLGDVDIDSHAQDVVTEDTTEKNADEEAQTQTGDNNVAPTPDASVEQTQDVKEPEVKGVLTRDGKHVIPYEVLEAERSGKQRAEQEAALLRGQIAEEKRRVELLTSQIHQAGMKPTPLPENEKISDEQIARIREMYPEIGDAVASLIRKNNYLQSRVQQSTQQAEGNGGEDLSPVLDAMNAVPVLKTWQESDPDRFSVAVSIDGKLQNDPAWKDKTLTERFAEVARRTQVAFGEVSESSADNQADKTDIRKTAEEKVKTAEREQAVPASPSDLGTTASVGTGDNFERLLGASHSEAEAIMRGMTNAEIDALLEKLG</sequence>
<organism evidence="3 4">
    <name type="scientific">Escherichia coli</name>
    <dbReference type="NCBI Taxonomy" id="562"/>
    <lineage>
        <taxon>Bacteria</taxon>
        <taxon>Pseudomonadati</taxon>
        <taxon>Pseudomonadota</taxon>
        <taxon>Gammaproteobacteria</taxon>
        <taxon>Enterobacterales</taxon>
        <taxon>Enterobacteriaceae</taxon>
        <taxon>Escherichia</taxon>
    </lineage>
</organism>
<dbReference type="Proteomes" id="UP000469708">
    <property type="component" value="Unassembled WGS sequence"/>
</dbReference>
<comment type="caution">
    <text evidence="3">The sequence shown here is derived from an EMBL/GenBank/DDBJ whole genome shotgun (WGS) entry which is preliminary data.</text>
</comment>
<feature type="compositionally biased region" description="Basic and acidic residues" evidence="2">
    <location>
        <begin position="273"/>
        <end position="283"/>
    </location>
</feature>
<feature type="coiled-coil region" evidence="1">
    <location>
        <begin position="99"/>
        <end position="126"/>
    </location>
</feature>
<dbReference type="EMBL" id="JAAGYI010000061">
    <property type="protein sequence ID" value="NEM88154.1"/>
    <property type="molecule type" value="Genomic_DNA"/>
</dbReference>
<keyword evidence="1" id="KW-0175">Coiled coil</keyword>
<gene>
    <name evidence="3" type="ORF">G3V95_22205</name>
</gene>
<accession>A0A085P2F2</accession>
<evidence type="ECO:0000256" key="1">
    <source>
        <dbReference type="SAM" id="Coils"/>
    </source>
</evidence>
<evidence type="ECO:0000256" key="2">
    <source>
        <dbReference type="SAM" id="MobiDB-lite"/>
    </source>
</evidence>
<evidence type="ECO:0000313" key="4">
    <source>
        <dbReference type="Proteomes" id="UP000469708"/>
    </source>
</evidence>
<protein>
    <submittedName>
        <fullName evidence="3">Uncharacterized protein</fullName>
    </submittedName>
</protein>
<proteinExistence type="predicted"/>
<name>A0A085P2F2_ECOLX</name>
<feature type="region of interest" description="Disordered" evidence="2">
    <location>
        <begin position="19"/>
        <end position="81"/>
    </location>
</feature>
<evidence type="ECO:0000313" key="3">
    <source>
        <dbReference type="EMBL" id="NEM88154.1"/>
    </source>
</evidence>
<dbReference type="RefSeq" id="WP_000345015.1">
    <property type="nucleotide sequence ID" value="NZ_BFXZ01000185.1"/>
</dbReference>
<feature type="compositionally biased region" description="Basic and acidic residues" evidence="2">
    <location>
        <begin position="68"/>
        <end position="81"/>
    </location>
</feature>
<feature type="region of interest" description="Disordered" evidence="2">
    <location>
        <begin position="273"/>
        <end position="297"/>
    </location>
</feature>
<dbReference type="AlphaFoldDB" id="A0A085P2F2"/>
<feature type="compositionally biased region" description="Polar residues" evidence="2">
    <location>
        <begin position="48"/>
        <end position="57"/>
    </location>
</feature>
<reference evidence="3 4" key="1">
    <citation type="submission" date="2020-02" db="EMBL/GenBank/DDBJ databases">
        <authorList>
            <person name="Subbiah M."/>
            <person name="Call D."/>
        </authorList>
    </citation>
    <scope>NUCLEOTIDE SEQUENCE [LARGE SCALE GENOMIC DNA]</scope>
    <source>
        <strain evidence="3 4">8375wC2</strain>
    </source>
</reference>